<sequence length="1277" mass="141956">MYRSGLILTFAIAAMQYPSALAKNQTRRVVLHDRDGLVRPDLHLNLTTPKNAPRTQLEPPPPLVTRAHTLPMVITQLGSGTTGNDVTHKPAVMDTTNRKSTLRDAGKVTPPTDSKDVTTPLKNTNFNSEISGENFTQSREPRDLVMSEFGSQTSTPSKQPRHFAKTEISIHNVTLSSVTGDLVKCRISSQHSASFSESLGVTTVFFTNQTLMYTHGNIESSKIYLSTGELTRCLQSHGKLVLRAQTVIIDYIQQETGTGLSGEPPFTCMLDISVSQDMRLDVRYVNQTCIGANFLPSNLVSISDAPLPVSQGERWSGCEERDVGHVLTVSNVYLGSSSISIGFTVKTTNVNYTLQMNVTAVPRLRLETLFVSTKLRFIQTPGWKVHQGEAVRRPVDDWVSVRVPAGDVAMVSFHHAQHIAEHYVGDICYGTVELYQGSSCLISRESCPVERGTVLRRWPGMTSSFTLSVVTSQGVATVRTTQLALTLAAGRASFLMAGKCLAFRHAETDLMWTEAVKRCAAEGMRLAVLSDSMLYWDLLDDAVLRWRQRTFATVEQYPDSGHFFEFFQNFDTAIRHKFFIGLSSVSSILPQLYKSTTQWLDGSVAYNVQQFAVNSRLKPLCAIVSIAHGRLVEHPIRVRFYYCATHSLPDYLCEMRESTSQRSLQSQEVKISTTHLAPPADNHTLPIPFVVCPDKHLTHSFLACDVNSACFADSSDYNSDLWWGRPSSASCPAPMTSLPPSFTCENGWQLVPYSLVCDYRHDCQDRSDETFCPFTACTGTASIRCGDTAQCFFPKERCDGKDNCLNRADEGKCDAFYRSQEDFTKVYKPPATPLPELMTLDLSRVIIPVLDLSIVSLFTELQTLNLSGSGVERVLTTVSRLPSSVGELDIRGCSISEFPRDFLKHLVCEQTTKEQTGSYWFRGDLQKDAVPSSGHTEQQTLLMDKFPSYFVFAGLCLTVGATSQRELYFTHDTSCPGRAVAGHLCPRVARASSLLHCAMQCSQFPGCVTFMRDSNLDLCRLCEDEPMSDCVNTEVSTERTYRMKVTPSLCQNGGNFTSDGVCLCPAGFTGDWCERPLYDCSEGKVLGHPSGVYNIQPARATQPFPVHCDMEYATGRTYITMRSDGQVLFNRTWQEDGFGDQNGDFWLGLQNLYLLTNSGQRYILKVEPQLENGTNYQQNYHGFYISNETTHYRMYFDYTTGNSLKPAGDSMSLSLAAPFSTHDADHDGDLTENCAERHQSGMVVPSWQLQPDEGKSAWKDGENTRSSVVRRTGGCVL</sequence>
<evidence type="ECO:0000256" key="3">
    <source>
        <dbReference type="PROSITE-ProRule" id="PRU00124"/>
    </source>
</evidence>
<gene>
    <name evidence="8" type="ORF">BaRGS_00012125</name>
</gene>
<dbReference type="InterPro" id="IPR050373">
    <property type="entry name" value="Fibrinogen_C-term_domain"/>
</dbReference>
<feature type="disulfide bond" evidence="2">
    <location>
        <begin position="1064"/>
        <end position="1073"/>
    </location>
</feature>
<dbReference type="PROSITE" id="PS00022">
    <property type="entry name" value="EGF_1"/>
    <property type="match status" value="1"/>
</dbReference>
<feature type="domain" description="Fibrinogen C-terminal" evidence="7">
    <location>
        <begin position="1071"/>
        <end position="1241"/>
    </location>
</feature>
<reference evidence="8 9" key="1">
    <citation type="journal article" date="2023" name="Sci. Data">
        <title>Genome assembly of the Korean intertidal mud-creeper Batillaria attramentaria.</title>
        <authorList>
            <person name="Patra A.K."/>
            <person name="Ho P.T."/>
            <person name="Jun S."/>
            <person name="Lee S.J."/>
            <person name="Kim Y."/>
            <person name="Won Y.J."/>
        </authorList>
    </citation>
    <scope>NUCLEOTIDE SEQUENCE [LARGE SCALE GENOMIC DNA]</scope>
    <source>
        <strain evidence="8">Wonlab-2016</strain>
    </source>
</reference>
<protein>
    <submittedName>
        <fullName evidence="8">Uncharacterized protein</fullName>
    </submittedName>
</protein>
<organism evidence="8 9">
    <name type="scientific">Batillaria attramentaria</name>
    <dbReference type="NCBI Taxonomy" id="370345"/>
    <lineage>
        <taxon>Eukaryota</taxon>
        <taxon>Metazoa</taxon>
        <taxon>Spiralia</taxon>
        <taxon>Lophotrochozoa</taxon>
        <taxon>Mollusca</taxon>
        <taxon>Gastropoda</taxon>
        <taxon>Caenogastropoda</taxon>
        <taxon>Sorbeoconcha</taxon>
        <taxon>Cerithioidea</taxon>
        <taxon>Batillariidae</taxon>
        <taxon>Batillaria</taxon>
    </lineage>
</organism>
<dbReference type="Gene3D" id="3.80.10.10">
    <property type="entry name" value="Ribonuclease Inhibitor"/>
    <property type="match status" value="1"/>
</dbReference>
<dbReference type="AlphaFoldDB" id="A0ABD0LBF7"/>
<dbReference type="SMART" id="SM00186">
    <property type="entry name" value="FBG"/>
    <property type="match status" value="1"/>
</dbReference>
<dbReference type="InterPro" id="IPR032675">
    <property type="entry name" value="LRR_dom_sf"/>
</dbReference>
<dbReference type="InterPro" id="IPR036056">
    <property type="entry name" value="Fibrinogen-like_C"/>
</dbReference>
<dbReference type="PANTHER" id="PTHR19143">
    <property type="entry name" value="FIBRINOGEN/TENASCIN/ANGIOPOEITIN"/>
    <property type="match status" value="1"/>
</dbReference>
<feature type="non-terminal residue" evidence="8">
    <location>
        <position position="1277"/>
    </location>
</feature>
<dbReference type="EMBL" id="JACVVK020000065">
    <property type="protein sequence ID" value="KAK7496718.1"/>
    <property type="molecule type" value="Genomic_DNA"/>
</dbReference>
<dbReference type="InterPro" id="IPR000742">
    <property type="entry name" value="EGF"/>
</dbReference>
<feature type="disulfide bond" evidence="3">
    <location>
        <begin position="798"/>
        <end position="813"/>
    </location>
</feature>
<dbReference type="Gene3D" id="4.10.400.10">
    <property type="entry name" value="Low-density Lipoprotein Receptor"/>
    <property type="match status" value="1"/>
</dbReference>
<comment type="caution">
    <text evidence="8">The sequence shown here is derived from an EMBL/GenBank/DDBJ whole genome shotgun (WGS) entry which is preliminary data.</text>
</comment>
<keyword evidence="1 2" id="KW-1015">Disulfide bond</keyword>
<dbReference type="PROSITE" id="PS51406">
    <property type="entry name" value="FIBRINOGEN_C_2"/>
    <property type="match status" value="1"/>
</dbReference>
<dbReference type="SUPFAM" id="SSF56496">
    <property type="entry name" value="Fibrinogen C-terminal domain-like"/>
    <property type="match status" value="1"/>
</dbReference>
<comment type="caution">
    <text evidence="2">Lacks conserved residue(s) required for the propagation of feature annotation.</text>
</comment>
<feature type="region of interest" description="Disordered" evidence="4">
    <location>
        <begin position="97"/>
        <end position="138"/>
    </location>
</feature>
<keyword evidence="2" id="KW-0245">EGF-like domain</keyword>
<feature type="signal peptide" evidence="5">
    <location>
        <begin position="1"/>
        <end position="22"/>
    </location>
</feature>
<evidence type="ECO:0000256" key="4">
    <source>
        <dbReference type="SAM" id="MobiDB-lite"/>
    </source>
</evidence>
<dbReference type="Gene3D" id="3.90.215.10">
    <property type="entry name" value="Gamma Fibrinogen, chain A, domain 1"/>
    <property type="match status" value="1"/>
</dbReference>
<dbReference type="SUPFAM" id="SSF52058">
    <property type="entry name" value="L domain-like"/>
    <property type="match status" value="1"/>
</dbReference>
<keyword evidence="9" id="KW-1185">Reference proteome</keyword>
<proteinExistence type="predicted"/>
<dbReference type="CDD" id="cd00112">
    <property type="entry name" value="LDLa"/>
    <property type="match status" value="1"/>
</dbReference>
<name>A0ABD0LBF7_9CAEN</name>
<feature type="chain" id="PRO_5044821453" evidence="5">
    <location>
        <begin position="23"/>
        <end position="1277"/>
    </location>
</feature>
<evidence type="ECO:0000256" key="5">
    <source>
        <dbReference type="SAM" id="SignalP"/>
    </source>
</evidence>
<keyword evidence="5" id="KW-0732">Signal</keyword>
<dbReference type="Proteomes" id="UP001519460">
    <property type="component" value="Unassembled WGS sequence"/>
</dbReference>
<dbReference type="InterPro" id="IPR002181">
    <property type="entry name" value="Fibrinogen_a/b/g_C_dom"/>
</dbReference>
<evidence type="ECO:0000313" key="9">
    <source>
        <dbReference type="Proteomes" id="UP001519460"/>
    </source>
</evidence>
<feature type="compositionally biased region" description="Polar residues" evidence="4">
    <location>
        <begin position="120"/>
        <end position="138"/>
    </location>
</feature>
<dbReference type="Gene3D" id="2.10.25.10">
    <property type="entry name" value="Laminin"/>
    <property type="match status" value="1"/>
</dbReference>
<dbReference type="SUPFAM" id="SSF57424">
    <property type="entry name" value="LDL receptor-like module"/>
    <property type="match status" value="1"/>
</dbReference>
<dbReference type="InterPro" id="IPR036055">
    <property type="entry name" value="LDL_receptor-like_sf"/>
</dbReference>
<dbReference type="Pfam" id="PF00147">
    <property type="entry name" value="Fibrinogen_C"/>
    <property type="match status" value="1"/>
</dbReference>
<feature type="region of interest" description="Disordered" evidence="4">
    <location>
        <begin position="43"/>
        <end position="62"/>
    </location>
</feature>
<accession>A0ABD0LBF7</accession>
<dbReference type="SMART" id="SM00192">
    <property type="entry name" value="LDLa"/>
    <property type="match status" value="2"/>
</dbReference>
<evidence type="ECO:0000313" key="8">
    <source>
        <dbReference type="EMBL" id="KAK7496718.1"/>
    </source>
</evidence>
<dbReference type="Pfam" id="PF00057">
    <property type="entry name" value="Ldl_recept_a"/>
    <property type="match status" value="1"/>
</dbReference>
<evidence type="ECO:0000256" key="1">
    <source>
        <dbReference type="ARBA" id="ARBA00023157"/>
    </source>
</evidence>
<dbReference type="InterPro" id="IPR014716">
    <property type="entry name" value="Fibrinogen_a/b/g_C_1"/>
</dbReference>
<dbReference type="PROSITE" id="PS50068">
    <property type="entry name" value="LDLRA_2"/>
    <property type="match status" value="2"/>
</dbReference>
<feature type="domain" description="EGF-like" evidence="6">
    <location>
        <begin position="1041"/>
        <end position="1074"/>
    </location>
</feature>
<feature type="disulfide bond" evidence="3">
    <location>
        <begin position="757"/>
        <end position="772"/>
    </location>
</feature>
<evidence type="ECO:0000256" key="2">
    <source>
        <dbReference type="PROSITE-ProRule" id="PRU00076"/>
    </source>
</evidence>
<dbReference type="PROSITE" id="PS50026">
    <property type="entry name" value="EGF_3"/>
    <property type="match status" value="1"/>
</dbReference>
<dbReference type="InterPro" id="IPR002172">
    <property type="entry name" value="LDrepeatLR_classA_rpt"/>
</dbReference>
<feature type="compositionally biased region" description="Polar residues" evidence="4">
    <location>
        <begin position="45"/>
        <end position="54"/>
    </location>
</feature>
<evidence type="ECO:0000259" key="7">
    <source>
        <dbReference type="PROSITE" id="PS51406"/>
    </source>
</evidence>
<dbReference type="PROSITE" id="PS01186">
    <property type="entry name" value="EGF_2"/>
    <property type="match status" value="1"/>
</dbReference>
<evidence type="ECO:0000259" key="6">
    <source>
        <dbReference type="PROSITE" id="PS50026"/>
    </source>
</evidence>